<evidence type="ECO:0000256" key="4">
    <source>
        <dbReference type="PROSITE-ProRule" id="PRU00723"/>
    </source>
</evidence>
<dbReference type="PANTHER" id="PTHR14493:SF50">
    <property type="entry name" value="RING FINGER PROTEIN UNKEMPT"/>
    <property type="match status" value="1"/>
</dbReference>
<dbReference type="RefSeq" id="XP_004833354.1">
    <property type="nucleotide sequence ID" value="XM_004833297.1"/>
</dbReference>
<sequence length="509" mass="58170">MPILSEEDLERFRTKVCTLASSMKCDFGVERCNYSHNIYWARRCPFYLRDSSILRYVPACCPDVELGEGTTVLRNSCPRGNNCSFAHSLEEVYYHPLVYKTEVCKDYRLGKCKTYYCHLVHGLAEIRIPKQYVIPKKGNLNIPSYPNVTMVDNIRSFHSETGNFHQRDKLGKAERNTSKNEKDLFAGLTDMKISWLSTEWRTDKMDYGVDGFYLPNKSQFADGLTNLSDSSRFITDRGYGSNQIRSLSLPEYKHDANFDYIGDWPRMGLIHESKSYADTEIKPDEDGADTYGFMDTSELGISNNSNSHFSGMKQTNESQDTDQHADTIVMRNMNTWTVDQNSMVSAETNCGNENEATLTLNFNERYESEMIKKFKSGDGETSLDGMYSAVSNQCEIIKEICKDSGNNKKTWTLVVRETEVLWKLVMEVNSFLYGKAAGREVETSFSKNSQFQSDKIGESGLDISWNHWSALYSELLENIEDEKVLTSSKVLVESDQPLPKNDSNEKMKK</sequence>
<name>L1LEP0_THEEQ</name>
<evidence type="ECO:0000313" key="6">
    <source>
        <dbReference type="EMBL" id="EKX73902.1"/>
    </source>
</evidence>
<proteinExistence type="predicted"/>
<feature type="zinc finger region" description="C3H1-type" evidence="4">
    <location>
        <begin position="55"/>
        <end position="90"/>
    </location>
</feature>
<feature type="domain" description="C3H1-type" evidence="5">
    <location>
        <begin position="55"/>
        <end position="90"/>
    </location>
</feature>
<dbReference type="eggNOG" id="KOG1595">
    <property type="taxonomic scope" value="Eukaryota"/>
</dbReference>
<evidence type="ECO:0000313" key="7">
    <source>
        <dbReference type="Proteomes" id="UP000031512"/>
    </source>
</evidence>
<dbReference type="PANTHER" id="PTHR14493">
    <property type="entry name" value="UNKEMPT FAMILY MEMBER"/>
    <property type="match status" value="1"/>
</dbReference>
<dbReference type="KEGG" id="beq:BEWA_039400"/>
<keyword evidence="2 4" id="KW-0863">Zinc-finger</keyword>
<dbReference type="Gene3D" id="3.30.1370.210">
    <property type="match status" value="1"/>
</dbReference>
<dbReference type="VEuPathDB" id="PiroplasmaDB:BEWA_039400"/>
<evidence type="ECO:0000259" key="5">
    <source>
        <dbReference type="PROSITE" id="PS50103"/>
    </source>
</evidence>
<keyword evidence="3 4" id="KW-0862">Zinc</keyword>
<dbReference type="PROSITE" id="PS50103">
    <property type="entry name" value="ZF_C3H1"/>
    <property type="match status" value="2"/>
</dbReference>
<organism evidence="6 7">
    <name type="scientific">Theileria equi strain WA</name>
    <dbReference type="NCBI Taxonomy" id="1537102"/>
    <lineage>
        <taxon>Eukaryota</taxon>
        <taxon>Sar</taxon>
        <taxon>Alveolata</taxon>
        <taxon>Apicomplexa</taxon>
        <taxon>Aconoidasida</taxon>
        <taxon>Piroplasmida</taxon>
        <taxon>Theileriidae</taxon>
        <taxon>Theileria</taxon>
    </lineage>
</organism>
<evidence type="ECO:0000256" key="1">
    <source>
        <dbReference type="ARBA" id="ARBA00022723"/>
    </source>
</evidence>
<protein>
    <recommendedName>
        <fullName evidence="5">C3H1-type domain-containing protein</fullName>
    </recommendedName>
</protein>
<keyword evidence="1 4" id="KW-0479">Metal-binding</keyword>
<dbReference type="SMART" id="SM00356">
    <property type="entry name" value="ZnF_C3H1"/>
    <property type="match status" value="3"/>
</dbReference>
<evidence type="ECO:0000256" key="3">
    <source>
        <dbReference type="ARBA" id="ARBA00022833"/>
    </source>
</evidence>
<evidence type="ECO:0000256" key="2">
    <source>
        <dbReference type="ARBA" id="ARBA00022771"/>
    </source>
</evidence>
<feature type="zinc finger region" description="C3H1-type" evidence="4">
    <location>
        <begin position="11"/>
        <end position="39"/>
    </location>
</feature>
<reference evidence="6 7" key="1">
    <citation type="journal article" date="2012" name="BMC Genomics">
        <title>Comparative genomic analysis and phylogenetic position of Theileria equi.</title>
        <authorList>
            <person name="Kappmeyer L.S."/>
            <person name="Thiagarajan M."/>
            <person name="Herndon D.R."/>
            <person name="Ramsay J.D."/>
            <person name="Caler E."/>
            <person name="Djikeng A."/>
            <person name="Gillespie J.J."/>
            <person name="Lau A.O."/>
            <person name="Roalson E.H."/>
            <person name="Silva J.C."/>
            <person name="Silva M.G."/>
            <person name="Suarez C.E."/>
            <person name="Ueti M.W."/>
            <person name="Nene V.M."/>
            <person name="Mealey R.H."/>
            <person name="Knowles D.P."/>
            <person name="Brayton K.A."/>
        </authorList>
    </citation>
    <scope>NUCLEOTIDE SEQUENCE [LARGE SCALE GENOMIC DNA]</scope>
    <source>
        <strain evidence="6 7">WA</strain>
    </source>
</reference>
<comment type="caution">
    <text evidence="6">The sequence shown here is derived from an EMBL/GenBank/DDBJ whole genome shotgun (WGS) entry which is preliminary data.</text>
</comment>
<dbReference type="AlphaFoldDB" id="L1LEP0"/>
<dbReference type="GeneID" id="15807350"/>
<gene>
    <name evidence="6" type="ORF">BEWA_039400</name>
</gene>
<dbReference type="OrthoDB" id="20534at2759"/>
<dbReference type="STRING" id="1537102.L1LEP0"/>
<dbReference type="Proteomes" id="UP000031512">
    <property type="component" value="Unassembled WGS sequence"/>
</dbReference>
<keyword evidence="7" id="KW-1185">Reference proteome</keyword>
<dbReference type="EMBL" id="ACOU01000002">
    <property type="protein sequence ID" value="EKX73902.1"/>
    <property type="molecule type" value="Genomic_DNA"/>
</dbReference>
<feature type="domain" description="C3H1-type" evidence="5">
    <location>
        <begin position="11"/>
        <end position="39"/>
    </location>
</feature>
<accession>L1LEP0</accession>
<dbReference type="InterPro" id="IPR000571">
    <property type="entry name" value="Znf_CCCH"/>
</dbReference>
<dbReference type="InterPro" id="IPR045234">
    <property type="entry name" value="Unkempt-like"/>
</dbReference>
<dbReference type="GO" id="GO:0008270">
    <property type="term" value="F:zinc ion binding"/>
    <property type="evidence" value="ECO:0007669"/>
    <property type="project" value="UniProtKB-KW"/>
</dbReference>